<protein>
    <submittedName>
        <fullName evidence="1">Uncharacterized protein</fullName>
    </submittedName>
</protein>
<sequence>MLRAVLTPFPIVPGRETPLVKYRRAKAGLLTWRRGRERPLSYEFRVIVLELRKRLQYHAEYSRGASPRVPPRRQPRPRSPTSGPQHAPASETTTSDVGPNFTPRTAGSHSTHGWSGPGLSLENERAGRIVPKFRVCARVRAFTREARGRRGGGPDARARCWLALPCLAAPESLHWLLP</sequence>
<keyword evidence="2" id="KW-1185">Reference proteome</keyword>
<evidence type="ECO:0000313" key="2">
    <source>
        <dbReference type="Proteomes" id="UP001638806"/>
    </source>
</evidence>
<gene>
    <name evidence="1" type="ORF">ACCO45_010465</name>
</gene>
<dbReference type="Proteomes" id="UP001638806">
    <property type="component" value="Unassembled WGS sequence"/>
</dbReference>
<dbReference type="EMBL" id="JBGNUJ010000010">
    <property type="protein sequence ID" value="KAL3954902.1"/>
    <property type="molecule type" value="Genomic_DNA"/>
</dbReference>
<reference evidence="1" key="1">
    <citation type="submission" date="2024-12" db="EMBL/GenBank/DDBJ databases">
        <title>Comparative genomics and development of molecular markers within Purpureocillium lilacinum and among Purpureocillium species.</title>
        <authorList>
            <person name="Yeh Z.-Y."/>
            <person name="Ni N.-T."/>
            <person name="Lo P.-H."/>
            <person name="Mushyakhwo K."/>
            <person name="Lin C.-F."/>
            <person name="Nai Y.-S."/>
        </authorList>
    </citation>
    <scope>NUCLEOTIDE SEQUENCE</scope>
    <source>
        <strain evidence="1">NCHU-NPUST-175</strain>
    </source>
</reference>
<evidence type="ECO:0000313" key="1">
    <source>
        <dbReference type="EMBL" id="KAL3954902.1"/>
    </source>
</evidence>
<accession>A0ACC4DGD1</accession>
<proteinExistence type="predicted"/>
<comment type="caution">
    <text evidence="1">The sequence shown here is derived from an EMBL/GenBank/DDBJ whole genome shotgun (WGS) entry which is preliminary data.</text>
</comment>
<name>A0ACC4DGD1_PURLI</name>
<organism evidence="1 2">
    <name type="scientific">Purpureocillium lilacinum</name>
    <name type="common">Paecilomyces lilacinus</name>
    <dbReference type="NCBI Taxonomy" id="33203"/>
    <lineage>
        <taxon>Eukaryota</taxon>
        <taxon>Fungi</taxon>
        <taxon>Dikarya</taxon>
        <taxon>Ascomycota</taxon>
        <taxon>Pezizomycotina</taxon>
        <taxon>Sordariomycetes</taxon>
        <taxon>Hypocreomycetidae</taxon>
        <taxon>Hypocreales</taxon>
        <taxon>Ophiocordycipitaceae</taxon>
        <taxon>Purpureocillium</taxon>
    </lineage>
</organism>